<dbReference type="Pfam" id="PF13280">
    <property type="entry name" value="WYL"/>
    <property type="match status" value="1"/>
</dbReference>
<name>A0A1M6R3E3_9BACT</name>
<dbReference type="Pfam" id="PF25583">
    <property type="entry name" value="WCX"/>
    <property type="match status" value="1"/>
</dbReference>
<dbReference type="PROSITE" id="PS52050">
    <property type="entry name" value="WYL"/>
    <property type="match status" value="1"/>
</dbReference>
<dbReference type="InterPro" id="IPR057727">
    <property type="entry name" value="WCX_dom"/>
</dbReference>
<evidence type="ECO:0000259" key="1">
    <source>
        <dbReference type="Pfam" id="PF13280"/>
    </source>
</evidence>
<gene>
    <name evidence="3" type="ORF">SAMN05720469_10393</name>
</gene>
<evidence type="ECO:0000313" key="4">
    <source>
        <dbReference type="Proteomes" id="UP000184275"/>
    </source>
</evidence>
<dbReference type="InterPro" id="IPR026881">
    <property type="entry name" value="WYL_dom"/>
</dbReference>
<dbReference type="RefSeq" id="WP_073302417.1">
    <property type="nucleotide sequence ID" value="NZ_FRAW01000003.1"/>
</dbReference>
<reference evidence="4" key="1">
    <citation type="submission" date="2016-11" db="EMBL/GenBank/DDBJ databases">
        <authorList>
            <person name="Varghese N."/>
            <person name="Submissions S."/>
        </authorList>
    </citation>
    <scope>NUCLEOTIDE SEQUENCE [LARGE SCALE GENOMIC DNA]</scope>
    <source>
        <strain evidence="4">UWOS</strain>
    </source>
</reference>
<dbReference type="Proteomes" id="UP000184275">
    <property type="component" value="Unassembled WGS sequence"/>
</dbReference>
<dbReference type="PANTHER" id="PTHR34580:SF1">
    <property type="entry name" value="PROTEIN PAFC"/>
    <property type="match status" value="1"/>
</dbReference>
<dbReference type="EMBL" id="FRAW01000003">
    <property type="protein sequence ID" value="SHK26848.1"/>
    <property type="molecule type" value="Genomic_DNA"/>
</dbReference>
<accession>A0A1M6R3E3</accession>
<evidence type="ECO:0000313" key="3">
    <source>
        <dbReference type="EMBL" id="SHK26848.1"/>
    </source>
</evidence>
<keyword evidence="4" id="KW-1185">Reference proteome</keyword>
<protein>
    <submittedName>
        <fullName evidence="3">Predicted DNA-binding transcriptional regulator YafY, contains an HTH and WYL domains</fullName>
    </submittedName>
</protein>
<organism evidence="3 4">
    <name type="scientific">Fibrobacter intestinalis</name>
    <dbReference type="NCBI Taxonomy" id="28122"/>
    <lineage>
        <taxon>Bacteria</taxon>
        <taxon>Pseudomonadati</taxon>
        <taxon>Fibrobacterota</taxon>
        <taxon>Fibrobacteria</taxon>
        <taxon>Fibrobacterales</taxon>
        <taxon>Fibrobacteraceae</taxon>
        <taxon>Fibrobacter</taxon>
    </lineage>
</organism>
<dbReference type="InterPro" id="IPR051534">
    <property type="entry name" value="CBASS_pafABC_assoc_protein"/>
</dbReference>
<proteinExistence type="predicted"/>
<dbReference type="PANTHER" id="PTHR34580">
    <property type="match status" value="1"/>
</dbReference>
<evidence type="ECO:0000259" key="2">
    <source>
        <dbReference type="Pfam" id="PF25583"/>
    </source>
</evidence>
<feature type="domain" description="WCX" evidence="2">
    <location>
        <begin position="255"/>
        <end position="328"/>
    </location>
</feature>
<feature type="domain" description="WYL" evidence="1">
    <location>
        <begin position="155"/>
        <end position="221"/>
    </location>
</feature>
<dbReference type="AlphaFoldDB" id="A0A1M6R3E3"/>
<keyword evidence="3" id="KW-0238">DNA-binding</keyword>
<sequence length="336" mass="38980">MAEIKKNSRIVQLLVELLKKPKKSFSVTELMRAINLDEKERRNVQRDINTLVEMPDNIVICEGRGPRKTYRTGLNVLDKLTLPNFEDSMLQFVFLQGIMNIYPGTADLIDELLEKIQSNLPYAQRDKLKAVYREISSKVYFMGSFSKVDETAGEKLHTVLQTIRSRREIQTLYTNLNGEIKTSNRIPLGIVLYQNEIYVACVRHQDSRAVYAVKLSRIRELFPTNIRFCEKPESRKILEKKIDDCSLFAGSGDVEQVRLTFPSFARQILEERPYHPSMKIVERKGVLHVTMKVNIGFQLKQWLLFHTPNSVTVVKPKWLRDEMLNLGNKLVSLYSK</sequence>
<dbReference type="GO" id="GO:0003677">
    <property type="term" value="F:DNA binding"/>
    <property type="evidence" value="ECO:0007669"/>
    <property type="project" value="UniProtKB-KW"/>
</dbReference>